<evidence type="ECO:0000313" key="1">
    <source>
        <dbReference type="EMBL" id="KAH3802986.1"/>
    </source>
</evidence>
<gene>
    <name evidence="1" type="ORF">DPMN_156684</name>
</gene>
<proteinExistence type="predicted"/>
<keyword evidence="2" id="KW-1185">Reference proteome</keyword>
<dbReference type="EMBL" id="JAIWYP010000007">
    <property type="protein sequence ID" value="KAH3802986.1"/>
    <property type="molecule type" value="Genomic_DNA"/>
</dbReference>
<comment type="caution">
    <text evidence="1">The sequence shown here is derived from an EMBL/GenBank/DDBJ whole genome shotgun (WGS) entry which is preliminary data.</text>
</comment>
<dbReference type="AlphaFoldDB" id="A0A9D4J7S9"/>
<name>A0A9D4J7S9_DREPO</name>
<reference evidence="1" key="1">
    <citation type="journal article" date="2019" name="bioRxiv">
        <title>The Genome of the Zebra Mussel, Dreissena polymorpha: A Resource for Invasive Species Research.</title>
        <authorList>
            <person name="McCartney M.A."/>
            <person name="Auch B."/>
            <person name="Kono T."/>
            <person name="Mallez S."/>
            <person name="Zhang Y."/>
            <person name="Obille A."/>
            <person name="Becker A."/>
            <person name="Abrahante J.E."/>
            <person name="Garbe J."/>
            <person name="Badalamenti J.P."/>
            <person name="Herman A."/>
            <person name="Mangelson H."/>
            <person name="Liachko I."/>
            <person name="Sullivan S."/>
            <person name="Sone E.D."/>
            <person name="Koren S."/>
            <person name="Silverstein K.A.T."/>
            <person name="Beckman K.B."/>
            <person name="Gohl D.M."/>
        </authorList>
    </citation>
    <scope>NUCLEOTIDE SEQUENCE</scope>
    <source>
        <strain evidence="1">Duluth1</strain>
        <tissue evidence="1">Whole animal</tissue>
    </source>
</reference>
<accession>A0A9D4J7S9</accession>
<reference evidence="1" key="2">
    <citation type="submission" date="2020-11" db="EMBL/GenBank/DDBJ databases">
        <authorList>
            <person name="McCartney M.A."/>
            <person name="Auch B."/>
            <person name="Kono T."/>
            <person name="Mallez S."/>
            <person name="Becker A."/>
            <person name="Gohl D.M."/>
            <person name="Silverstein K.A.T."/>
            <person name="Koren S."/>
            <person name="Bechman K.B."/>
            <person name="Herman A."/>
            <person name="Abrahante J.E."/>
            <person name="Garbe J."/>
        </authorList>
    </citation>
    <scope>NUCLEOTIDE SEQUENCE</scope>
    <source>
        <strain evidence="1">Duluth1</strain>
        <tissue evidence="1">Whole animal</tissue>
    </source>
</reference>
<protein>
    <submittedName>
        <fullName evidence="1">Uncharacterized protein</fullName>
    </submittedName>
</protein>
<sequence>RVRGLSGVIFSCYLECRGCHKALLVLPCSANVGRRMLRSICYTTAVGVFTS</sequence>
<feature type="non-terminal residue" evidence="1">
    <location>
        <position position="1"/>
    </location>
</feature>
<dbReference type="Proteomes" id="UP000828390">
    <property type="component" value="Unassembled WGS sequence"/>
</dbReference>
<organism evidence="1 2">
    <name type="scientific">Dreissena polymorpha</name>
    <name type="common">Zebra mussel</name>
    <name type="synonym">Mytilus polymorpha</name>
    <dbReference type="NCBI Taxonomy" id="45954"/>
    <lineage>
        <taxon>Eukaryota</taxon>
        <taxon>Metazoa</taxon>
        <taxon>Spiralia</taxon>
        <taxon>Lophotrochozoa</taxon>
        <taxon>Mollusca</taxon>
        <taxon>Bivalvia</taxon>
        <taxon>Autobranchia</taxon>
        <taxon>Heteroconchia</taxon>
        <taxon>Euheterodonta</taxon>
        <taxon>Imparidentia</taxon>
        <taxon>Neoheterodontei</taxon>
        <taxon>Myida</taxon>
        <taxon>Dreissenoidea</taxon>
        <taxon>Dreissenidae</taxon>
        <taxon>Dreissena</taxon>
    </lineage>
</organism>
<feature type="non-terminal residue" evidence="1">
    <location>
        <position position="51"/>
    </location>
</feature>
<evidence type="ECO:0000313" key="2">
    <source>
        <dbReference type="Proteomes" id="UP000828390"/>
    </source>
</evidence>